<evidence type="ECO:0000256" key="10">
    <source>
        <dbReference type="SAM" id="MobiDB-lite"/>
    </source>
</evidence>
<evidence type="ECO:0000256" key="2">
    <source>
        <dbReference type="ARBA" id="ARBA00022723"/>
    </source>
</evidence>
<proteinExistence type="inferred from homology"/>
<evidence type="ECO:0000256" key="9">
    <source>
        <dbReference type="ARBA" id="ARBA00023242"/>
    </source>
</evidence>
<dbReference type="GO" id="GO:0003700">
    <property type="term" value="F:DNA-binding transcription factor activity"/>
    <property type="evidence" value="ECO:0007669"/>
    <property type="project" value="InterPro"/>
</dbReference>
<evidence type="ECO:0000256" key="6">
    <source>
        <dbReference type="ARBA" id="ARBA00023125"/>
    </source>
</evidence>
<evidence type="ECO:0000256" key="4">
    <source>
        <dbReference type="ARBA" id="ARBA00022833"/>
    </source>
</evidence>
<evidence type="ECO:0000256" key="5">
    <source>
        <dbReference type="ARBA" id="ARBA00023015"/>
    </source>
</evidence>
<dbReference type="InterPro" id="IPR013088">
    <property type="entry name" value="Znf_NHR/GATA"/>
</dbReference>
<dbReference type="SUPFAM" id="SSF57716">
    <property type="entry name" value="Glucocorticoid receptor-like (DNA-binding domain)"/>
    <property type="match status" value="1"/>
</dbReference>
<feature type="region of interest" description="Disordered" evidence="10">
    <location>
        <begin position="154"/>
        <end position="204"/>
    </location>
</feature>
<keyword evidence="12" id="KW-1185">Reference proteome</keyword>
<evidence type="ECO:0000313" key="12">
    <source>
        <dbReference type="Proteomes" id="UP000887563"/>
    </source>
</evidence>
<dbReference type="Gene3D" id="3.30.50.10">
    <property type="entry name" value="Erythroid Transcription Factor GATA-1, subunit A"/>
    <property type="match status" value="1"/>
</dbReference>
<protein>
    <submittedName>
        <fullName evidence="13">Nuclear receptor domain-containing protein</fullName>
    </submittedName>
</protein>
<evidence type="ECO:0000313" key="13">
    <source>
        <dbReference type="WBParaSite" id="Minc3s10943g44485"/>
    </source>
</evidence>
<feature type="domain" description="Nuclear receptor" evidence="11">
    <location>
        <begin position="24"/>
        <end position="97"/>
    </location>
</feature>
<keyword evidence="6" id="KW-0238">DNA-binding</keyword>
<keyword evidence="3" id="KW-0863">Zinc-finger</keyword>
<dbReference type="GO" id="GO:0008270">
    <property type="term" value="F:zinc ion binding"/>
    <property type="evidence" value="ECO:0007669"/>
    <property type="project" value="UniProtKB-KW"/>
</dbReference>
<evidence type="ECO:0000259" key="11">
    <source>
        <dbReference type="PROSITE" id="PS51030"/>
    </source>
</evidence>
<feature type="compositionally biased region" description="Polar residues" evidence="10">
    <location>
        <begin position="154"/>
        <end position="163"/>
    </location>
</feature>
<dbReference type="Proteomes" id="UP000887563">
    <property type="component" value="Unplaced"/>
</dbReference>
<dbReference type="WBParaSite" id="Minc3s10943g44485">
    <property type="protein sequence ID" value="Minc3s10943g44485"/>
    <property type="gene ID" value="Minc3s10943g44485"/>
</dbReference>
<keyword evidence="4" id="KW-0862">Zinc</keyword>
<dbReference type="GO" id="GO:0043565">
    <property type="term" value="F:sequence-specific DNA binding"/>
    <property type="evidence" value="ECO:0007669"/>
    <property type="project" value="InterPro"/>
</dbReference>
<reference evidence="13" key="1">
    <citation type="submission" date="2022-11" db="UniProtKB">
        <authorList>
            <consortium name="WormBaseParasite"/>
        </authorList>
    </citation>
    <scope>IDENTIFICATION</scope>
</reference>
<dbReference type="PANTHER" id="PTHR24083">
    <property type="entry name" value="NUCLEAR HORMONE RECEPTOR"/>
    <property type="match status" value="1"/>
</dbReference>
<comment type="similarity">
    <text evidence="1">Belongs to the nuclear hormone receptor family.</text>
</comment>
<organism evidence="12 13">
    <name type="scientific">Meloidogyne incognita</name>
    <name type="common">Southern root-knot nematode worm</name>
    <name type="synonym">Oxyuris incognita</name>
    <dbReference type="NCBI Taxonomy" id="6306"/>
    <lineage>
        <taxon>Eukaryota</taxon>
        <taxon>Metazoa</taxon>
        <taxon>Ecdysozoa</taxon>
        <taxon>Nematoda</taxon>
        <taxon>Chromadorea</taxon>
        <taxon>Rhabditida</taxon>
        <taxon>Tylenchina</taxon>
        <taxon>Tylenchomorpha</taxon>
        <taxon>Tylenchoidea</taxon>
        <taxon>Meloidogynidae</taxon>
        <taxon>Meloidogyninae</taxon>
        <taxon>Meloidogyne</taxon>
        <taxon>Meloidogyne incognita group</taxon>
    </lineage>
</organism>
<name>A0A914NUN4_MELIC</name>
<keyword evidence="5" id="KW-0805">Transcription regulation</keyword>
<dbReference type="PROSITE" id="PS51030">
    <property type="entry name" value="NUCLEAR_REC_DBD_2"/>
    <property type="match status" value="1"/>
</dbReference>
<dbReference type="AlphaFoldDB" id="A0A914NUN4"/>
<dbReference type="InterPro" id="IPR001628">
    <property type="entry name" value="Znf_hrmn_rcpt"/>
</dbReference>
<evidence type="ECO:0000256" key="8">
    <source>
        <dbReference type="ARBA" id="ARBA00023170"/>
    </source>
</evidence>
<dbReference type="InterPro" id="IPR050274">
    <property type="entry name" value="Nuclear_hormone_rcpt_NR2"/>
</dbReference>
<dbReference type="Pfam" id="PF00105">
    <property type="entry name" value="zf-C4"/>
    <property type="match status" value="1"/>
</dbReference>
<keyword evidence="9" id="KW-0539">Nucleus</keyword>
<feature type="compositionally biased region" description="Basic and acidic residues" evidence="10">
    <location>
        <begin position="167"/>
        <end position="198"/>
    </location>
</feature>
<sequence>MEDNNCSAQSEHQQGPTTSSIKPLKKCMVCDTACSYHYYGVQSCEGCKQFFRRSVVKQKIFHCWKDKQCDITKANRCRGCRLDRCLLVGMDPLLINAESTQSLDLFIKELENRRIKLLNMHNDCHATPSSDDISLKPNLHNNCTNVAIQSNLTSGGASDSRLMNTRDFQDRKFSKTRDQDSRPRLDPKTKTQDQDLTPRLKTKN</sequence>
<accession>A0A914NUN4</accession>
<evidence type="ECO:0000256" key="3">
    <source>
        <dbReference type="ARBA" id="ARBA00022771"/>
    </source>
</evidence>
<keyword evidence="8" id="KW-0675">Receptor</keyword>
<dbReference type="PRINTS" id="PR00047">
    <property type="entry name" value="STROIDFINGER"/>
</dbReference>
<feature type="region of interest" description="Disordered" evidence="10">
    <location>
        <begin position="1"/>
        <end position="21"/>
    </location>
</feature>
<keyword evidence="2" id="KW-0479">Metal-binding</keyword>
<dbReference type="SMART" id="SM00399">
    <property type="entry name" value="ZnF_C4"/>
    <property type="match status" value="1"/>
</dbReference>
<dbReference type="PROSITE" id="PS00031">
    <property type="entry name" value="NUCLEAR_REC_DBD_1"/>
    <property type="match status" value="1"/>
</dbReference>
<evidence type="ECO:0000256" key="7">
    <source>
        <dbReference type="ARBA" id="ARBA00023163"/>
    </source>
</evidence>
<keyword evidence="7" id="KW-0804">Transcription</keyword>
<evidence type="ECO:0000256" key="1">
    <source>
        <dbReference type="ARBA" id="ARBA00005993"/>
    </source>
</evidence>